<dbReference type="SUPFAM" id="SSF81301">
    <property type="entry name" value="Nucleotidyltransferase"/>
    <property type="match status" value="1"/>
</dbReference>
<dbReference type="InterPro" id="IPR052366">
    <property type="entry name" value="GTP_Pyrophosphokinase"/>
</dbReference>
<evidence type="ECO:0000313" key="3">
    <source>
        <dbReference type="EMBL" id="HIS93472.1"/>
    </source>
</evidence>
<dbReference type="Pfam" id="PF04607">
    <property type="entry name" value="RelA_SpoT"/>
    <property type="match status" value="1"/>
</dbReference>
<comment type="caution">
    <text evidence="3">The sequence shown here is derived from an EMBL/GenBank/DDBJ whole genome shotgun (WGS) entry which is preliminary data.</text>
</comment>
<accession>A0A9D1G1U8</accession>
<evidence type="ECO:0000259" key="2">
    <source>
        <dbReference type="SMART" id="SM00954"/>
    </source>
</evidence>
<organism evidence="3 4">
    <name type="scientific">Candidatus Alectryocaccomicrobium excrementavium</name>
    <dbReference type="NCBI Taxonomy" id="2840668"/>
    <lineage>
        <taxon>Bacteria</taxon>
        <taxon>Bacillati</taxon>
        <taxon>Bacillota</taxon>
        <taxon>Clostridia</taxon>
        <taxon>Candidatus Alectryocaccomicrobium</taxon>
    </lineage>
</organism>
<evidence type="ECO:0000313" key="4">
    <source>
        <dbReference type="Proteomes" id="UP000824140"/>
    </source>
</evidence>
<reference evidence="3" key="1">
    <citation type="submission" date="2020-10" db="EMBL/GenBank/DDBJ databases">
        <authorList>
            <person name="Gilroy R."/>
        </authorList>
    </citation>
    <scope>NUCLEOTIDE SEQUENCE</scope>
    <source>
        <strain evidence="3">13766</strain>
    </source>
</reference>
<comment type="pathway">
    <text evidence="1">Purine metabolism; ppGpp biosynthesis; ppGpp from GTP: step 1/2.</text>
</comment>
<dbReference type="GO" id="GO:0015969">
    <property type="term" value="P:guanosine tetraphosphate metabolic process"/>
    <property type="evidence" value="ECO:0007669"/>
    <property type="project" value="InterPro"/>
</dbReference>
<name>A0A9D1G1U8_9FIRM</name>
<evidence type="ECO:0000256" key="1">
    <source>
        <dbReference type="ARBA" id="ARBA00004976"/>
    </source>
</evidence>
<reference evidence="3" key="2">
    <citation type="journal article" date="2021" name="PeerJ">
        <title>Extensive microbial diversity within the chicken gut microbiome revealed by metagenomics and culture.</title>
        <authorList>
            <person name="Gilroy R."/>
            <person name="Ravi A."/>
            <person name="Getino M."/>
            <person name="Pursley I."/>
            <person name="Horton D.L."/>
            <person name="Alikhan N.F."/>
            <person name="Baker D."/>
            <person name="Gharbi K."/>
            <person name="Hall N."/>
            <person name="Watson M."/>
            <person name="Adriaenssens E.M."/>
            <person name="Foster-Nyarko E."/>
            <person name="Jarju S."/>
            <person name="Secka A."/>
            <person name="Antonio M."/>
            <person name="Oren A."/>
            <person name="Chaudhuri R.R."/>
            <person name="La Ragione R."/>
            <person name="Hildebrand F."/>
            <person name="Pallen M.J."/>
        </authorList>
    </citation>
    <scope>NUCLEOTIDE SEQUENCE</scope>
    <source>
        <strain evidence="3">13766</strain>
    </source>
</reference>
<dbReference type="PANTHER" id="PTHR47837:SF2">
    <property type="entry name" value="GTP PYROPHOSPHOKINASE YWAC"/>
    <property type="match status" value="1"/>
</dbReference>
<dbReference type="InterPro" id="IPR007685">
    <property type="entry name" value="RelA_SpoT"/>
</dbReference>
<dbReference type="InterPro" id="IPR043519">
    <property type="entry name" value="NT_sf"/>
</dbReference>
<dbReference type="CDD" id="cd05399">
    <property type="entry name" value="NT_Rel-Spo_like"/>
    <property type="match status" value="1"/>
</dbReference>
<dbReference type="AlphaFoldDB" id="A0A9D1G1U8"/>
<proteinExistence type="predicted"/>
<gene>
    <name evidence="3" type="ORF">IAA84_10685</name>
</gene>
<dbReference type="Proteomes" id="UP000824140">
    <property type="component" value="Unassembled WGS sequence"/>
</dbReference>
<dbReference type="EMBL" id="DVJN01000205">
    <property type="protein sequence ID" value="HIS93472.1"/>
    <property type="molecule type" value="Genomic_DNA"/>
</dbReference>
<dbReference type="SMART" id="SM00954">
    <property type="entry name" value="RelA_SpoT"/>
    <property type="match status" value="1"/>
</dbReference>
<dbReference type="PANTHER" id="PTHR47837">
    <property type="entry name" value="GTP PYROPHOSPHOKINASE YJBM"/>
    <property type="match status" value="1"/>
</dbReference>
<dbReference type="Gene3D" id="3.30.460.10">
    <property type="entry name" value="Beta Polymerase, domain 2"/>
    <property type="match status" value="1"/>
</dbReference>
<protein>
    <submittedName>
        <fullName evidence="3">GTP pyrophosphokinase family protein</fullName>
    </submittedName>
</protein>
<dbReference type="Gene3D" id="1.10.287.860">
    <property type="entry name" value="Nucleotidyltransferase"/>
    <property type="match status" value="1"/>
</dbReference>
<feature type="domain" description="RelA/SpoT" evidence="2">
    <location>
        <begin position="62"/>
        <end position="185"/>
    </location>
</feature>
<sequence>MQINLTENNPMGDPAIIEKLQGFFALQQQYGAAIKEVRTKLEVLDDEFRVKFDHNPIHHMEYRLKSPHSMVEKLRRRGLPVTIPSIRENLHDVAGVRVICNYIDDIYRIADLLVKQDDITLLCTKDYIANPKPNGYRSLHLVIEIPIFLSEQRLLMPVEVQIRTIAMDFWASLEHQLKYKAATQVPDDVREELYQCAIAIADIDERMQNICRKLRGQCEGEKDSTSPAT</sequence>